<dbReference type="PATRIC" id="fig|632773.3.peg.2820"/>
<dbReference type="Gene3D" id="1.10.1760.20">
    <property type="match status" value="1"/>
</dbReference>
<keyword evidence="2" id="KW-1133">Transmembrane helix</keyword>
<sequence length="198" mass="21318">MPSVYQPEPSSPSDNQEGKTIPALDRPMGKHKRNAIIVILVTNAILISLLEFFVFIPLPIPGIKLGLANIITLLAIASLSFRHVVSIVVIRCLVVAVLTRGILTLAFSLTGGIISALLMAVMYKKFSNLFSIKGISIAGALVHNSAQITVAAFILGEVVIFYYLPILLVSAVITGYITGSIGERVIYEMEKKGVLANR</sequence>
<dbReference type="Pfam" id="PF07456">
    <property type="entry name" value="Hpre_diP_synt_I"/>
    <property type="match status" value="1"/>
</dbReference>
<feature type="transmembrane region" description="Helical" evidence="2">
    <location>
        <begin position="35"/>
        <end position="58"/>
    </location>
</feature>
<accession>A0A1D7QYE1</accession>
<protein>
    <submittedName>
        <fullName evidence="3">Heptaprenyl diphosphate synthase component I</fullName>
        <ecNumber evidence="3">2.5.1.30</ecNumber>
    </submittedName>
</protein>
<feature type="transmembrane region" description="Helical" evidence="2">
    <location>
        <begin position="70"/>
        <end position="96"/>
    </location>
</feature>
<dbReference type="GO" id="GO:0000010">
    <property type="term" value="F:heptaprenyl diphosphate synthase activity"/>
    <property type="evidence" value="ECO:0007669"/>
    <property type="project" value="UniProtKB-EC"/>
</dbReference>
<dbReference type="InterPro" id="IPR014535">
    <property type="entry name" value="Hpre_diP_synt_I"/>
</dbReference>
<evidence type="ECO:0000256" key="1">
    <source>
        <dbReference type="SAM" id="MobiDB-lite"/>
    </source>
</evidence>
<dbReference type="EMBL" id="CP012502">
    <property type="protein sequence ID" value="AOM84020.1"/>
    <property type="molecule type" value="Genomic_DNA"/>
</dbReference>
<evidence type="ECO:0000313" key="4">
    <source>
        <dbReference type="Proteomes" id="UP000094463"/>
    </source>
</evidence>
<feature type="region of interest" description="Disordered" evidence="1">
    <location>
        <begin position="1"/>
        <end position="26"/>
    </location>
</feature>
<name>A0A1D7QYE1_9BACI</name>
<evidence type="ECO:0000256" key="2">
    <source>
        <dbReference type="SAM" id="Phobius"/>
    </source>
</evidence>
<dbReference type="KEGG" id="bbev:BBEV_2682"/>
<dbReference type="EC" id="2.5.1.30" evidence="3"/>
<proteinExistence type="predicted"/>
<reference evidence="3 4" key="1">
    <citation type="submission" date="2015-08" db="EMBL/GenBank/DDBJ databases">
        <title>The complete genome sequence of Bacillus beveridgei MLTeJB.</title>
        <authorList>
            <person name="Hanson T.E."/>
            <person name="Mesa C."/>
            <person name="Basesman S.M."/>
            <person name="Oremland R.S."/>
        </authorList>
    </citation>
    <scope>NUCLEOTIDE SEQUENCE [LARGE SCALE GENOMIC DNA]</scope>
    <source>
        <strain evidence="3 4">MLTeJB</strain>
    </source>
</reference>
<evidence type="ECO:0000313" key="3">
    <source>
        <dbReference type="EMBL" id="AOM84020.1"/>
    </source>
</evidence>
<keyword evidence="2" id="KW-0472">Membrane</keyword>
<dbReference type="Proteomes" id="UP000094463">
    <property type="component" value="Chromosome"/>
</dbReference>
<feature type="transmembrane region" description="Helical" evidence="2">
    <location>
        <begin position="102"/>
        <end position="123"/>
    </location>
</feature>
<dbReference type="STRING" id="632773.BBEV_2682"/>
<keyword evidence="2" id="KW-0812">Transmembrane</keyword>
<dbReference type="RefSeq" id="WP_198155009.1">
    <property type="nucleotide sequence ID" value="NZ_CP012502.1"/>
</dbReference>
<keyword evidence="3" id="KW-0808">Transferase</keyword>
<organism evidence="3 4">
    <name type="scientific">Salisediminibacterium beveridgei</name>
    <dbReference type="NCBI Taxonomy" id="632773"/>
    <lineage>
        <taxon>Bacteria</taxon>
        <taxon>Bacillati</taxon>
        <taxon>Bacillota</taxon>
        <taxon>Bacilli</taxon>
        <taxon>Bacillales</taxon>
        <taxon>Bacillaceae</taxon>
        <taxon>Salisediminibacterium</taxon>
    </lineage>
</organism>
<gene>
    <name evidence="3" type="ORF">BBEV_2682</name>
</gene>
<dbReference type="PIRSF" id="PIRSF027391">
    <property type="entry name" value="Hpre_diP_synt_I"/>
    <property type="match status" value="1"/>
</dbReference>
<dbReference type="AlphaFoldDB" id="A0A1D7QYE1"/>
<keyword evidence="4" id="KW-1185">Reference proteome</keyword>
<dbReference type="InterPro" id="IPR010898">
    <property type="entry name" value="Hpre_diP_synth_I"/>
</dbReference>
<feature type="transmembrane region" description="Helical" evidence="2">
    <location>
        <begin position="160"/>
        <end position="182"/>
    </location>
</feature>